<comment type="similarity">
    <text evidence="1">Belongs to the sigma-70 factor family. ECF subfamily.</text>
</comment>
<keyword evidence="5" id="KW-0804">Transcription</keyword>
<keyword evidence="3" id="KW-0731">Sigma factor</keyword>
<name>A0A3B0WGV6_9ZZZZ</name>
<evidence type="ECO:0000313" key="8">
    <source>
        <dbReference type="EMBL" id="VAW42814.1"/>
    </source>
</evidence>
<dbReference type="InterPro" id="IPR039425">
    <property type="entry name" value="RNA_pol_sigma-70-like"/>
</dbReference>
<gene>
    <name evidence="8" type="ORF">MNBD_CHLOROFLEXI01-4929</name>
</gene>
<dbReference type="Gene3D" id="1.10.10.10">
    <property type="entry name" value="Winged helix-like DNA-binding domain superfamily/Winged helix DNA-binding domain"/>
    <property type="match status" value="1"/>
</dbReference>
<feature type="domain" description="RNA polymerase sigma-70 region 4" evidence="7">
    <location>
        <begin position="145"/>
        <end position="190"/>
    </location>
</feature>
<evidence type="ECO:0000256" key="3">
    <source>
        <dbReference type="ARBA" id="ARBA00023082"/>
    </source>
</evidence>
<dbReference type="SUPFAM" id="SSF88946">
    <property type="entry name" value="Sigma2 domain of RNA polymerase sigma factors"/>
    <property type="match status" value="1"/>
</dbReference>
<dbReference type="InterPro" id="IPR014284">
    <property type="entry name" value="RNA_pol_sigma-70_dom"/>
</dbReference>
<reference evidence="8" key="1">
    <citation type="submission" date="2018-06" db="EMBL/GenBank/DDBJ databases">
        <authorList>
            <person name="Zhirakovskaya E."/>
        </authorList>
    </citation>
    <scope>NUCLEOTIDE SEQUENCE</scope>
</reference>
<dbReference type="AlphaFoldDB" id="A0A3B0WGV6"/>
<evidence type="ECO:0008006" key="9">
    <source>
        <dbReference type="Google" id="ProtNLM"/>
    </source>
</evidence>
<dbReference type="InterPro" id="IPR036388">
    <property type="entry name" value="WH-like_DNA-bd_sf"/>
</dbReference>
<evidence type="ECO:0000256" key="1">
    <source>
        <dbReference type="ARBA" id="ARBA00010641"/>
    </source>
</evidence>
<protein>
    <recommendedName>
        <fullName evidence="9">RNA polymerase ECF-type sigma factor</fullName>
    </recommendedName>
</protein>
<evidence type="ECO:0000256" key="4">
    <source>
        <dbReference type="ARBA" id="ARBA00023125"/>
    </source>
</evidence>
<evidence type="ECO:0000259" key="7">
    <source>
        <dbReference type="Pfam" id="PF04545"/>
    </source>
</evidence>
<dbReference type="Gene3D" id="1.10.1740.10">
    <property type="match status" value="1"/>
</dbReference>
<keyword evidence="2" id="KW-0805">Transcription regulation</keyword>
<dbReference type="GO" id="GO:0016987">
    <property type="term" value="F:sigma factor activity"/>
    <property type="evidence" value="ECO:0007669"/>
    <property type="project" value="UniProtKB-KW"/>
</dbReference>
<evidence type="ECO:0000256" key="5">
    <source>
        <dbReference type="ARBA" id="ARBA00023163"/>
    </source>
</evidence>
<dbReference type="InterPro" id="IPR007630">
    <property type="entry name" value="RNA_pol_sigma70_r4"/>
</dbReference>
<sequence length="202" mass="22983">MLSQETKLYNEGIHLEMGNDFMYDEMTLLHQARSLDQDALAEVHNRYYDSIYRYIAFRVNDAPTAEDLTSEVFLRLLNALRDHTAPQNTLRGWLFGVASYVLKEHYRSKKRDSFTLLHEDIPADEQSVDQQVGEILQSENLQAIMSGLTDDQQNVLALRFGFGLPIREVAQTMGKSEGSIKMLQVRAISAVSQRIMLQGALA</sequence>
<dbReference type="PANTHER" id="PTHR43133:SF57">
    <property type="entry name" value="RNA POLYMERASE SIGMA-70 FACTOR"/>
    <property type="match status" value="1"/>
</dbReference>
<evidence type="ECO:0000259" key="6">
    <source>
        <dbReference type="Pfam" id="PF04542"/>
    </source>
</evidence>
<dbReference type="CDD" id="cd06171">
    <property type="entry name" value="Sigma70_r4"/>
    <property type="match status" value="1"/>
</dbReference>
<dbReference type="NCBIfam" id="TIGR02937">
    <property type="entry name" value="sigma70-ECF"/>
    <property type="match status" value="1"/>
</dbReference>
<dbReference type="InterPro" id="IPR007627">
    <property type="entry name" value="RNA_pol_sigma70_r2"/>
</dbReference>
<dbReference type="GO" id="GO:0006352">
    <property type="term" value="P:DNA-templated transcription initiation"/>
    <property type="evidence" value="ECO:0007669"/>
    <property type="project" value="InterPro"/>
</dbReference>
<dbReference type="SUPFAM" id="SSF88659">
    <property type="entry name" value="Sigma3 and sigma4 domains of RNA polymerase sigma factors"/>
    <property type="match status" value="1"/>
</dbReference>
<accession>A0A3B0WGV6</accession>
<dbReference type="Pfam" id="PF04542">
    <property type="entry name" value="Sigma70_r2"/>
    <property type="match status" value="1"/>
</dbReference>
<dbReference type="InterPro" id="IPR013325">
    <property type="entry name" value="RNA_pol_sigma_r2"/>
</dbReference>
<dbReference type="Pfam" id="PF04545">
    <property type="entry name" value="Sigma70_r4"/>
    <property type="match status" value="1"/>
</dbReference>
<proteinExistence type="inferred from homology"/>
<dbReference type="GO" id="GO:0003677">
    <property type="term" value="F:DNA binding"/>
    <property type="evidence" value="ECO:0007669"/>
    <property type="project" value="UniProtKB-KW"/>
</dbReference>
<dbReference type="PANTHER" id="PTHR43133">
    <property type="entry name" value="RNA POLYMERASE ECF-TYPE SIGMA FACTO"/>
    <property type="match status" value="1"/>
</dbReference>
<feature type="domain" description="RNA polymerase sigma-70 region 2" evidence="6">
    <location>
        <begin position="45"/>
        <end position="111"/>
    </location>
</feature>
<dbReference type="EMBL" id="UOEU01000963">
    <property type="protein sequence ID" value="VAW42814.1"/>
    <property type="molecule type" value="Genomic_DNA"/>
</dbReference>
<evidence type="ECO:0000256" key="2">
    <source>
        <dbReference type="ARBA" id="ARBA00023015"/>
    </source>
</evidence>
<keyword evidence="4" id="KW-0238">DNA-binding</keyword>
<dbReference type="InterPro" id="IPR013324">
    <property type="entry name" value="RNA_pol_sigma_r3/r4-like"/>
</dbReference>
<organism evidence="8">
    <name type="scientific">hydrothermal vent metagenome</name>
    <dbReference type="NCBI Taxonomy" id="652676"/>
    <lineage>
        <taxon>unclassified sequences</taxon>
        <taxon>metagenomes</taxon>
        <taxon>ecological metagenomes</taxon>
    </lineage>
</organism>